<keyword evidence="2 3" id="KW-0343">GTPase activation</keyword>
<dbReference type="GO" id="GO:0007264">
    <property type="term" value="P:small GTPase-mediated signal transduction"/>
    <property type="evidence" value="ECO:0007669"/>
    <property type="project" value="InterPro"/>
</dbReference>
<keyword evidence="3" id="KW-0963">Cytoplasm</keyword>
<dbReference type="InterPro" id="IPR000806">
    <property type="entry name" value="RabGDI"/>
</dbReference>
<comment type="subcellular location">
    <subcellularLocation>
        <location evidence="3">Cytoplasm</location>
    </subcellularLocation>
</comment>
<dbReference type="PANTHER" id="PTHR11787">
    <property type="entry name" value="RAB GDP-DISSOCIATION INHIBITOR"/>
    <property type="match status" value="1"/>
</dbReference>
<dbReference type="Pfam" id="PF00996">
    <property type="entry name" value="GDI"/>
    <property type="match status" value="1"/>
</dbReference>
<dbReference type="EMBL" id="JXXN02000306">
    <property type="protein sequence ID" value="THD27840.1"/>
    <property type="molecule type" value="Genomic_DNA"/>
</dbReference>
<dbReference type="FunFam" id="1.10.405.10:FF:000011">
    <property type="entry name" value="Rab GDP dissociation inhibitor"/>
    <property type="match status" value="1"/>
</dbReference>
<dbReference type="Gene3D" id="3.50.50.60">
    <property type="entry name" value="FAD/NAD(P)-binding domain"/>
    <property type="match status" value="1"/>
</dbReference>
<evidence type="ECO:0000256" key="2">
    <source>
        <dbReference type="ARBA" id="ARBA00022468"/>
    </source>
</evidence>
<name>A0A4E0S3P9_FASHE</name>
<evidence type="ECO:0000256" key="1">
    <source>
        <dbReference type="ARBA" id="ARBA00005593"/>
    </source>
</evidence>
<dbReference type="FunFam" id="3.50.50.60:FF:000232">
    <property type="entry name" value="Rab GDP dissociation inhibitor"/>
    <property type="match status" value="1"/>
</dbReference>
<dbReference type="GO" id="GO:0015031">
    <property type="term" value="P:protein transport"/>
    <property type="evidence" value="ECO:0007669"/>
    <property type="project" value="InterPro"/>
</dbReference>
<dbReference type="GO" id="GO:0005737">
    <property type="term" value="C:cytoplasm"/>
    <property type="evidence" value="ECO:0007669"/>
    <property type="project" value="UniProtKB-SubCell"/>
</dbReference>
<dbReference type="SUPFAM" id="SSF51905">
    <property type="entry name" value="FAD/NAD(P)-binding domain"/>
    <property type="match status" value="2"/>
</dbReference>
<reference evidence="4" key="1">
    <citation type="submission" date="2019-03" db="EMBL/GenBank/DDBJ databases">
        <title>Improved annotation for the trematode Fasciola hepatica.</title>
        <authorList>
            <person name="Choi Y.-J."/>
            <person name="Martin J."/>
            <person name="Mitreva M."/>
        </authorList>
    </citation>
    <scope>NUCLEOTIDE SEQUENCE [LARGE SCALE GENOMIC DNA]</scope>
</reference>
<dbReference type="GO" id="GO:0005093">
    <property type="term" value="F:Rab GDP-dissociation inhibitor activity"/>
    <property type="evidence" value="ECO:0007669"/>
    <property type="project" value="InterPro"/>
</dbReference>
<comment type="caution">
    <text evidence="4">The sequence shown here is derived from an EMBL/GenBank/DDBJ whole genome shotgun (WGS) entry which is preliminary data.</text>
</comment>
<dbReference type="PRINTS" id="PR00891">
    <property type="entry name" value="RABGDIREP"/>
</dbReference>
<dbReference type="AlphaFoldDB" id="A0A4E0S3P9"/>
<gene>
    <name evidence="4" type="ORF">D915_001250</name>
</gene>
<keyword evidence="5" id="KW-1185">Reference proteome</keyword>
<dbReference type="Proteomes" id="UP000230066">
    <property type="component" value="Unassembled WGS sequence"/>
</dbReference>
<comment type="function">
    <text evidence="3">Regulates the GDP/GTP exchange reaction of most RAB proteins by inhibiting the dissociation of GDP from them, and the subsequent binding of GTP.</text>
</comment>
<sequence>MDEEYDVVVLGTGLKECILSGLMSIEGKKVLHMDRNDYYGGKSTSVTPLKSLFSYFNVSGDTEKFGTGKEWNVDIIPKFLMSNGNLVALLIHTGVLRYLEFKQIEGSYVYQNGGIHKVPCDEAEALSSNLMSLFEKRRFRKLLVWVMNVRSDDPATWKDVYQPPKDIAKDSVMHAFEHFEINEDTQTFIGHAICLYPDDSYKEKVPALEVIQRMQLYSQSVCRYGKSPYVYPLYGLGELPQAFARLSAVHGGTYMLHKPIDEIVMENGHAVGVKAEGEVARCKLVICDPTYAPDRVKKIGKVVRAICLLNHPIPGVQNVTSCQVIIPQKESKRHHDIYISCVSHPHMVCPEKFYVVLVATTVETENPHDELKPGLDLLGPIEQLFYSVEDLFEPVDDGRSSKIFISSSYDASTHFESTCEDVLNLYERITGQPFDFSKVSEKMNKWKEEA</sequence>
<dbReference type="InterPro" id="IPR036188">
    <property type="entry name" value="FAD/NAD-bd_sf"/>
</dbReference>
<dbReference type="FunFam" id="3.50.50.60:FF:000158">
    <property type="entry name" value="Rab GDP dissociation inhibitor"/>
    <property type="match status" value="1"/>
</dbReference>
<dbReference type="GO" id="GO:0005096">
    <property type="term" value="F:GTPase activator activity"/>
    <property type="evidence" value="ECO:0007669"/>
    <property type="project" value="UniProtKB-KW"/>
</dbReference>
<evidence type="ECO:0000313" key="4">
    <source>
        <dbReference type="EMBL" id="THD27840.1"/>
    </source>
</evidence>
<dbReference type="GO" id="GO:0016192">
    <property type="term" value="P:vesicle-mediated transport"/>
    <property type="evidence" value="ECO:0007669"/>
    <property type="project" value="TreeGrafter"/>
</dbReference>
<dbReference type="PANTHER" id="PTHR11787:SF8">
    <property type="entry name" value="RAB GDP DISSOCIATION INHIBITOR"/>
    <property type="match status" value="1"/>
</dbReference>
<dbReference type="Gene3D" id="1.10.405.10">
    <property type="entry name" value="Guanine Nucleotide Dissociation Inhibitor, domain 1"/>
    <property type="match status" value="1"/>
</dbReference>
<protein>
    <recommendedName>
        <fullName evidence="3">Rab GDP dissociation inhibitor</fullName>
    </recommendedName>
</protein>
<comment type="similarity">
    <text evidence="1 3">Belongs to the Rab GDI family.</text>
</comment>
<evidence type="ECO:0000256" key="3">
    <source>
        <dbReference type="RuleBase" id="RU363124"/>
    </source>
</evidence>
<organism evidence="4 5">
    <name type="scientific">Fasciola hepatica</name>
    <name type="common">Liver fluke</name>
    <dbReference type="NCBI Taxonomy" id="6192"/>
    <lineage>
        <taxon>Eukaryota</taxon>
        <taxon>Metazoa</taxon>
        <taxon>Spiralia</taxon>
        <taxon>Lophotrochozoa</taxon>
        <taxon>Platyhelminthes</taxon>
        <taxon>Trematoda</taxon>
        <taxon>Digenea</taxon>
        <taxon>Plagiorchiida</taxon>
        <taxon>Echinostomata</taxon>
        <taxon>Echinostomatoidea</taxon>
        <taxon>Fasciolidae</taxon>
        <taxon>Fasciola</taxon>
    </lineage>
</organism>
<accession>A0A4E0S3P9</accession>
<evidence type="ECO:0000313" key="5">
    <source>
        <dbReference type="Proteomes" id="UP000230066"/>
    </source>
</evidence>
<dbReference type="Gene3D" id="3.30.519.10">
    <property type="entry name" value="Guanine Nucleotide Dissociation Inhibitor, domain 2"/>
    <property type="match status" value="1"/>
</dbReference>
<dbReference type="InterPro" id="IPR018203">
    <property type="entry name" value="GDP_dissociation_inhibitor"/>
</dbReference>
<proteinExistence type="inferred from homology"/>
<dbReference type="PRINTS" id="PR00892">
    <property type="entry name" value="RABGDI"/>
</dbReference>